<dbReference type="GO" id="GO:0009100">
    <property type="term" value="P:glycoprotein metabolic process"/>
    <property type="evidence" value="ECO:0007669"/>
    <property type="project" value="UniProtKB-ARBA"/>
</dbReference>
<reference evidence="3 4" key="1">
    <citation type="submission" date="2017-06" db="EMBL/GenBank/DDBJ databases">
        <title>A platform for efficient transgenesis in Macrostomum lignano, a flatworm model organism for stem cell research.</title>
        <authorList>
            <person name="Berezikov E."/>
        </authorList>
    </citation>
    <scope>NUCLEOTIDE SEQUENCE [LARGE SCALE GENOMIC DNA]</scope>
    <source>
        <strain evidence="3">DV1</strain>
        <tissue evidence="3">Whole organism</tissue>
    </source>
</reference>
<dbReference type="Proteomes" id="UP000215902">
    <property type="component" value="Unassembled WGS sequence"/>
</dbReference>
<dbReference type="Pfam" id="PF04991">
    <property type="entry name" value="LicD"/>
    <property type="match status" value="1"/>
</dbReference>
<dbReference type="EMBL" id="NIVC01002720">
    <property type="protein sequence ID" value="PAA55689.1"/>
    <property type="molecule type" value="Genomic_DNA"/>
</dbReference>
<feature type="domain" description="LicD/FKTN/FKRP nucleotidyltransferase" evidence="2">
    <location>
        <begin position="176"/>
        <end position="221"/>
    </location>
</feature>
<feature type="transmembrane region" description="Helical" evidence="1">
    <location>
        <begin position="30"/>
        <end position="48"/>
    </location>
</feature>
<dbReference type="OrthoDB" id="419198at2759"/>
<gene>
    <name evidence="3" type="ORF">BOX15_Mlig006412g1</name>
</gene>
<proteinExistence type="predicted"/>
<protein>
    <recommendedName>
        <fullName evidence="2">LicD/FKTN/FKRP nucleotidyltransferase domain-containing protein</fullName>
    </recommendedName>
</protein>
<keyword evidence="1" id="KW-0472">Membrane</keyword>
<dbReference type="AlphaFoldDB" id="A0A267E4D8"/>
<organism evidence="3 4">
    <name type="scientific">Macrostomum lignano</name>
    <dbReference type="NCBI Taxonomy" id="282301"/>
    <lineage>
        <taxon>Eukaryota</taxon>
        <taxon>Metazoa</taxon>
        <taxon>Spiralia</taxon>
        <taxon>Lophotrochozoa</taxon>
        <taxon>Platyhelminthes</taxon>
        <taxon>Rhabditophora</taxon>
        <taxon>Macrostomorpha</taxon>
        <taxon>Macrostomida</taxon>
        <taxon>Macrostomidae</taxon>
        <taxon>Macrostomum</taxon>
    </lineage>
</organism>
<dbReference type="InterPro" id="IPR052942">
    <property type="entry name" value="LPS_cholinephosphotransferase"/>
</dbReference>
<sequence>MRLPQYHNQQLLQQQLQQQQHQHSWRTRRLMICLGACILLLSYPHLVYRLSLTRLCSASCLASRLYAQFQHPGLQQRLDCRRPADSDRLLHGFGLQPADLLDLTRPAYIWLADPGIRPTIDLAGVACLQTEATPTEKDRGGRPVARDSCFNMSYSMEDKMKVYSALHQLERNFTRRGLEIFLLDGSLLGSRRHFGIIPWDDDIDFMVLREQKFELRQLLIELSHEDQFRFDDVESVTGHWRLSLLCEADRSKPVQPRYGMSRRFPVKSCKIAADLFFAEIYGDEVLRVEMPYRLSKRDIYPIQMLPFGPGLMRAPANPQGLLEAEYGRDFEFSCFFEPHSADLRCEEKFLPCEKLSRIYPFVRHVVLQKSGRSFFADVLVWQGKAVAIFLPAQ</sequence>
<dbReference type="PANTHER" id="PTHR43404:SF1">
    <property type="entry name" value="MNN4P"/>
    <property type="match status" value="1"/>
</dbReference>
<comment type="caution">
    <text evidence="3">The sequence shown here is derived from an EMBL/GenBank/DDBJ whole genome shotgun (WGS) entry which is preliminary data.</text>
</comment>
<evidence type="ECO:0000256" key="1">
    <source>
        <dbReference type="SAM" id="Phobius"/>
    </source>
</evidence>
<keyword evidence="1" id="KW-1133">Transmembrane helix</keyword>
<keyword evidence="1" id="KW-0812">Transmembrane</keyword>
<name>A0A267E4D8_9PLAT</name>
<accession>A0A267E4D8</accession>
<evidence type="ECO:0000313" key="3">
    <source>
        <dbReference type="EMBL" id="PAA55689.1"/>
    </source>
</evidence>
<evidence type="ECO:0000259" key="2">
    <source>
        <dbReference type="Pfam" id="PF04991"/>
    </source>
</evidence>
<evidence type="ECO:0000313" key="4">
    <source>
        <dbReference type="Proteomes" id="UP000215902"/>
    </source>
</evidence>
<keyword evidence="4" id="KW-1185">Reference proteome</keyword>
<dbReference type="InterPro" id="IPR007074">
    <property type="entry name" value="LicD/FKTN/FKRP_NTP_transf"/>
</dbReference>
<dbReference type="PANTHER" id="PTHR43404">
    <property type="entry name" value="LIPOPOLYSACCHARIDE CHOLINEPHOSPHOTRANSFERASE LICD"/>
    <property type="match status" value="1"/>
</dbReference>
<dbReference type="STRING" id="282301.A0A267E4D8"/>